<protein>
    <submittedName>
        <fullName evidence="2">Uncharacterized protein</fullName>
    </submittedName>
</protein>
<name>A0ABU8IVH9_9BURK</name>
<comment type="caution">
    <text evidence="2">The sequence shown here is derived from an EMBL/GenBank/DDBJ whole genome shotgun (WGS) entry which is preliminary data.</text>
</comment>
<dbReference type="EMBL" id="JACFYJ010000034">
    <property type="protein sequence ID" value="MEI5999459.1"/>
    <property type="molecule type" value="Genomic_DNA"/>
</dbReference>
<dbReference type="Proteomes" id="UP001386437">
    <property type="component" value="Unassembled WGS sequence"/>
</dbReference>
<reference evidence="2 3" key="1">
    <citation type="journal article" date="2022" name="Arch. Microbiol.">
        <title>Paraburkholderia bengalensis sp. nov. isolated from roots of Oryza sativa, IR64.</title>
        <authorList>
            <person name="Nag P."/>
            <person name="Mondal N."/>
            <person name="Sarkar J."/>
            <person name="Das S."/>
        </authorList>
    </citation>
    <scope>NUCLEOTIDE SEQUENCE [LARGE SCALE GENOMIC DNA]</scope>
    <source>
        <strain evidence="2 3">IR64_4_BI</strain>
    </source>
</reference>
<proteinExistence type="predicted"/>
<dbReference type="RefSeq" id="WP_336599514.1">
    <property type="nucleotide sequence ID" value="NZ_JACFYJ010000034.1"/>
</dbReference>
<evidence type="ECO:0000313" key="3">
    <source>
        <dbReference type="Proteomes" id="UP001386437"/>
    </source>
</evidence>
<evidence type="ECO:0000313" key="2">
    <source>
        <dbReference type="EMBL" id="MEI5999459.1"/>
    </source>
</evidence>
<accession>A0ABU8IVH9</accession>
<sequence>MVRPRSSFFVRLRRGVCVAGALALLSASVHAQVADASLEMLYVLAEHGARLAPHG</sequence>
<feature type="signal peptide" evidence="1">
    <location>
        <begin position="1"/>
        <end position="31"/>
    </location>
</feature>
<organism evidence="2 3">
    <name type="scientific">Paraburkholderia bengalensis</name>
    <dbReference type="NCBI Taxonomy" id="2747562"/>
    <lineage>
        <taxon>Bacteria</taxon>
        <taxon>Pseudomonadati</taxon>
        <taxon>Pseudomonadota</taxon>
        <taxon>Betaproteobacteria</taxon>
        <taxon>Burkholderiales</taxon>
        <taxon>Burkholderiaceae</taxon>
        <taxon>Paraburkholderia</taxon>
    </lineage>
</organism>
<keyword evidence="1" id="KW-0732">Signal</keyword>
<feature type="chain" id="PRO_5046945787" evidence="1">
    <location>
        <begin position="32"/>
        <end position="55"/>
    </location>
</feature>
<keyword evidence="3" id="KW-1185">Reference proteome</keyword>
<evidence type="ECO:0000256" key="1">
    <source>
        <dbReference type="SAM" id="SignalP"/>
    </source>
</evidence>
<gene>
    <name evidence="2" type="ORF">H3V53_20275</name>
</gene>